<keyword evidence="4" id="KW-1185">Reference proteome</keyword>
<sequence length="385" mass="43754">MSKLVNVIIQVFDNEGKKMPGFPLIRGPKNGRMASEAYTDKDGFFEFQASPNRDIEIKLLSPNDSFDEVFYCKSGVNSTRRFNVRLKYSRGNYVSKTRIIWLSKHSKERIIHTNFKINYLGKTSVLSTENAEREINSIIGEPVTLSYIFPDGVTLSKSITYLAKRKTAAPLFISVDNYLNNTNTQQNEPNTNNNVDPEHTNCTTKFHIVSRVILRHEGGYVNDPNDSGGATNKGIAWNTWTKYAQVDLGVAPTLDNLKKISDDQAEVIYRKRYWEPKGFCQIKNDRVGLMVYDWTITSGGAAKEIQKLLVNAYHQKIAIDGVMGSQTINALNSISDQIDLLNSITKIRKQYYTSLAFKKNGEKSKNYKFLKGWLNRVDDCLKVEL</sequence>
<evidence type="ECO:0000259" key="1">
    <source>
        <dbReference type="Pfam" id="PF05838"/>
    </source>
</evidence>
<name>A0A2U3N4F9_9GAMM</name>
<evidence type="ECO:0000313" key="3">
    <source>
        <dbReference type="EMBL" id="SPL72533.1"/>
    </source>
</evidence>
<dbReference type="Gene3D" id="1.20.141.10">
    <property type="entry name" value="Chitosanase, subunit A, domain 1"/>
    <property type="match status" value="1"/>
</dbReference>
<dbReference type="Pfam" id="PF09374">
    <property type="entry name" value="PG_binding_3"/>
    <property type="match status" value="1"/>
</dbReference>
<feature type="domain" description="TtsA-like Glycoside hydrolase family 108" evidence="1">
    <location>
        <begin position="212"/>
        <end position="299"/>
    </location>
</feature>
<dbReference type="InterPro" id="IPR008565">
    <property type="entry name" value="TtsA-like_GH18_dom"/>
</dbReference>
<proteinExistence type="predicted"/>
<dbReference type="SUPFAM" id="SSF53955">
    <property type="entry name" value="Lysozyme-like"/>
    <property type="match status" value="1"/>
</dbReference>
<dbReference type="RefSeq" id="WP_213065916.1">
    <property type="nucleotide sequence ID" value="NZ_OOGT01000334.1"/>
</dbReference>
<evidence type="ECO:0000259" key="2">
    <source>
        <dbReference type="Pfam" id="PF09374"/>
    </source>
</evidence>
<dbReference type="EMBL" id="OOGT01000334">
    <property type="protein sequence ID" value="SPL72533.1"/>
    <property type="molecule type" value="Genomic_DNA"/>
</dbReference>
<dbReference type="InterPro" id="IPR018537">
    <property type="entry name" value="Peptidoglycan-bd_3"/>
</dbReference>
<evidence type="ECO:0000313" key="4">
    <source>
        <dbReference type="Proteomes" id="UP000245974"/>
    </source>
</evidence>
<dbReference type="InParanoid" id="A0A2U3N4F9"/>
<dbReference type="Proteomes" id="UP000245974">
    <property type="component" value="Unassembled WGS sequence"/>
</dbReference>
<gene>
    <name evidence="3" type="ORF">KPC_3711</name>
</gene>
<reference evidence="4" key="1">
    <citation type="submission" date="2018-03" db="EMBL/GenBank/DDBJ databases">
        <authorList>
            <person name="Blom J."/>
        </authorList>
    </citation>
    <scope>NUCLEOTIDE SEQUENCE [LARGE SCALE GENOMIC DNA]</scope>
    <source>
        <strain evidence="4">KPC-SM-21</strain>
    </source>
</reference>
<accession>A0A2U3N4F9</accession>
<dbReference type="InterPro" id="IPR023346">
    <property type="entry name" value="Lysozyme-like_dom_sf"/>
</dbReference>
<protein>
    <submittedName>
        <fullName evidence="3">Putative Peptidoglycan domain protein</fullName>
    </submittedName>
</protein>
<dbReference type="AlphaFoldDB" id="A0A2U3N4F9"/>
<organism evidence="3 4">
    <name type="scientific">Acinetobacter stercoris</name>
    <dbReference type="NCBI Taxonomy" id="2126983"/>
    <lineage>
        <taxon>Bacteria</taxon>
        <taxon>Pseudomonadati</taxon>
        <taxon>Pseudomonadota</taxon>
        <taxon>Gammaproteobacteria</taxon>
        <taxon>Moraxellales</taxon>
        <taxon>Moraxellaceae</taxon>
        <taxon>Acinetobacter</taxon>
    </lineage>
</organism>
<dbReference type="CDD" id="cd13926">
    <property type="entry name" value="N-acetylmuramidase_GH108"/>
    <property type="match status" value="1"/>
</dbReference>
<feature type="domain" description="Peptidoglycan binding" evidence="2">
    <location>
        <begin position="304"/>
        <end position="377"/>
    </location>
</feature>
<dbReference type="Pfam" id="PF05838">
    <property type="entry name" value="Glyco_hydro_108"/>
    <property type="match status" value="1"/>
</dbReference>